<dbReference type="GO" id="GO:0005737">
    <property type="term" value="C:cytoplasm"/>
    <property type="evidence" value="ECO:0007669"/>
    <property type="project" value="TreeGrafter"/>
</dbReference>
<organism evidence="7 8">
    <name type="scientific">Chrysophaeum taylorii</name>
    <dbReference type="NCBI Taxonomy" id="2483200"/>
    <lineage>
        <taxon>Eukaryota</taxon>
        <taxon>Sar</taxon>
        <taxon>Stramenopiles</taxon>
        <taxon>Ochrophyta</taxon>
        <taxon>Pelagophyceae</taxon>
        <taxon>Pelagomonadales</taxon>
        <taxon>Pelagomonadaceae</taxon>
        <taxon>Chrysophaeum</taxon>
    </lineage>
</organism>
<evidence type="ECO:0000256" key="4">
    <source>
        <dbReference type="ARBA" id="ARBA00022989"/>
    </source>
</evidence>
<dbReference type="InterPro" id="IPR007248">
    <property type="entry name" value="Mpv17_PMP22"/>
</dbReference>
<name>A0AAD7XKI4_9STRA</name>
<keyword evidence="5 6" id="KW-0472">Membrane</keyword>
<feature type="transmembrane region" description="Helical" evidence="6">
    <location>
        <begin position="6"/>
        <end position="28"/>
    </location>
</feature>
<proteinExistence type="inferred from homology"/>
<evidence type="ECO:0000256" key="6">
    <source>
        <dbReference type="RuleBase" id="RU363053"/>
    </source>
</evidence>
<comment type="caution">
    <text evidence="6">Lacks conserved residue(s) required for the propagation of feature annotation.</text>
</comment>
<evidence type="ECO:0000256" key="5">
    <source>
        <dbReference type="ARBA" id="ARBA00023136"/>
    </source>
</evidence>
<gene>
    <name evidence="7" type="ORF">CTAYLR_001494</name>
</gene>
<protein>
    <recommendedName>
        <fullName evidence="9">Peroxisomal membrane protein</fullName>
    </recommendedName>
</protein>
<accession>A0AAD7XKI4</accession>
<keyword evidence="4 6" id="KW-1133">Transmembrane helix</keyword>
<evidence type="ECO:0008006" key="9">
    <source>
        <dbReference type="Google" id="ProtNLM"/>
    </source>
</evidence>
<reference evidence="7" key="1">
    <citation type="submission" date="2023-01" db="EMBL/GenBank/DDBJ databases">
        <title>Metagenome sequencing of chrysophaentin producing Chrysophaeum taylorii.</title>
        <authorList>
            <person name="Davison J."/>
            <person name="Bewley C."/>
        </authorList>
    </citation>
    <scope>NUCLEOTIDE SEQUENCE</scope>
    <source>
        <strain evidence="7">NIES-1699</strain>
    </source>
</reference>
<comment type="caution">
    <text evidence="7">The sequence shown here is derived from an EMBL/GenBank/DDBJ whole genome shotgun (WGS) entry which is preliminary data.</text>
</comment>
<dbReference type="EMBL" id="JAQMWT010000362">
    <property type="protein sequence ID" value="KAJ8602926.1"/>
    <property type="molecule type" value="Genomic_DNA"/>
</dbReference>
<dbReference type="Pfam" id="PF04117">
    <property type="entry name" value="Mpv17_PMP22"/>
    <property type="match status" value="1"/>
</dbReference>
<dbReference type="AlphaFoldDB" id="A0AAD7XKI4"/>
<keyword evidence="3 6" id="KW-0812">Transmembrane</keyword>
<evidence type="ECO:0000313" key="7">
    <source>
        <dbReference type="EMBL" id="KAJ8602926.1"/>
    </source>
</evidence>
<dbReference type="PANTHER" id="PTHR11266">
    <property type="entry name" value="PEROXISOMAL MEMBRANE PROTEIN 2, PXMP2 MPV17"/>
    <property type="match status" value="1"/>
</dbReference>
<dbReference type="GO" id="GO:0016020">
    <property type="term" value="C:membrane"/>
    <property type="evidence" value="ECO:0007669"/>
    <property type="project" value="UniProtKB-SubCell"/>
</dbReference>
<dbReference type="Proteomes" id="UP001230188">
    <property type="component" value="Unassembled WGS sequence"/>
</dbReference>
<evidence type="ECO:0000256" key="2">
    <source>
        <dbReference type="ARBA" id="ARBA00006824"/>
    </source>
</evidence>
<comment type="subcellular location">
    <subcellularLocation>
        <location evidence="1">Membrane</location>
        <topology evidence="1">Multi-pass membrane protein</topology>
    </subcellularLocation>
</comment>
<comment type="similarity">
    <text evidence="2 6">Belongs to the peroxisomal membrane protein PXMP2/4 family.</text>
</comment>
<evidence type="ECO:0000256" key="3">
    <source>
        <dbReference type="ARBA" id="ARBA00022692"/>
    </source>
</evidence>
<sequence>MDVRRVAVLTSFNALYVGAVLHYLYRLFPPLVVAVGRRLNSQRLRDPSTTVHAFGCSLVDNVHCGTIYIPTYFVYVGTLEGNIDEAAATLRREWWPTYASCTLFWVPYSWCNFALAPPSARVRITAVGNFVWSIFVDWIAHRGPFRAS</sequence>
<dbReference type="PANTHER" id="PTHR11266:SF21">
    <property type="entry name" value="ACT DOMAIN-CONTAINING PROTEIN"/>
    <property type="match status" value="1"/>
</dbReference>
<evidence type="ECO:0000256" key="1">
    <source>
        <dbReference type="ARBA" id="ARBA00004141"/>
    </source>
</evidence>
<evidence type="ECO:0000313" key="8">
    <source>
        <dbReference type="Proteomes" id="UP001230188"/>
    </source>
</evidence>
<keyword evidence="8" id="KW-1185">Reference proteome</keyword>